<dbReference type="EMBL" id="VSWC01000105">
    <property type="protein sequence ID" value="KAA1087605.1"/>
    <property type="molecule type" value="Genomic_DNA"/>
</dbReference>
<protein>
    <submittedName>
        <fullName evidence="1">Uncharacterized protein</fullName>
    </submittedName>
</protein>
<evidence type="ECO:0000313" key="2">
    <source>
        <dbReference type="EMBL" id="KAA1138318.1"/>
    </source>
</evidence>
<proteinExistence type="predicted"/>
<dbReference type="EMBL" id="VDEP01000003">
    <property type="protein sequence ID" value="KAA1138318.1"/>
    <property type="molecule type" value="Genomic_DNA"/>
</dbReference>
<dbReference type="Proteomes" id="UP000325313">
    <property type="component" value="Unassembled WGS sequence"/>
</dbReference>
<evidence type="ECO:0000313" key="4">
    <source>
        <dbReference type="Proteomes" id="UP000325313"/>
    </source>
</evidence>
<organism evidence="1 3">
    <name type="scientific">Puccinia graminis f. sp. tritici</name>
    <dbReference type="NCBI Taxonomy" id="56615"/>
    <lineage>
        <taxon>Eukaryota</taxon>
        <taxon>Fungi</taxon>
        <taxon>Dikarya</taxon>
        <taxon>Basidiomycota</taxon>
        <taxon>Pucciniomycotina</taxon>
        <taxon>Pucciniomycetes</taxon>
        <taxon>Pucciniales</taxon>
        <taxon>Pucciniaceae</taxon>
        <taxon>Puccinia</taxon>
    </lineage>
</organism>
<sequence length="142" mass="16284">MRAMPPQTAMWTMRRGTDKLAILLAMMAYPRRTYKRVVLPATKAIPATPLQTAMRTMRRGTEKLAILPAMMAYPRQTYKRVVLPATMAIPRRKDQLTHQTENLVVRLGMKAMPHRMDKTLVVRPADKNLIVRCGMLYGIPYC</sequence>
<dbReference type="AlphaFoldDB" id="A0A5B0NE28"/>
<keyword evidence="3" id="KW-1185">Reference proteome</keyword>
<gene>
    <name evidence="1" type="ORF">PGT21_034488</name>
    <name evidence="2" type="ORF">PGTUg99_030217</name>
</gene>
<comment type="caution">
    <text evidence="1">The sequence shown here is derived from an EMBL/GenBank/DDBJ whole genome shotgun (WGS) entry which is preliminary data.</text>
</comment>
<reference evidence="3 4" key="1">
    <citation type="submission" date="2019-05" db="EMBL/GenBank/DDBJ databases">
        <title>Emergence of the Ug99 lineage of the wheat stem rust pathogen through somatic hybridization.</title>
        <authorList>
            <person name="Li F."/>
            <person name="Upadhyaya N.M."/>
            <person name="Sperschneider J."/>
            <person name="Matny O."/>
            <person name="Nguyen-Phuc H."/>
            <person name="Mago R."/>
            <person name="Raley C."/>
            <person name="Miller M.E."/>
            <person name="Silverstein K.A.T."/>
            <person name="Henningsen E."/>
            <person name="Hirsch C.D."/>
            <person name="Visser B."/>
            <person name="Pretorius Z.A."/>
            <person name="Steffenson B.J."/>
            <person name="Schwessinger B."/>
            <person name="Dodds P.N."/>
            <person name="Figueroa M."/>
        </authorList>
    </citation>
    <scope>NUCLEOTIDE SEQUENCE [LARGE SCALE GENOMIC DNA]</scope>
    <source>
        <strain evidence="1">21-0</strain>
        <strain evidence="2 4">Ug99</strain>
    </source>
</reference>
<dbReference type="Proteomes" id="UP000324748">
    <property type="component" value="Unassembled WGS sequence"/>
</dbReference>
<name>A0A5B0NE28_PUCGR</name>
<accession>A0A5B0NE28</accession>
<evidence type="ECO:0000313" key="3">
    <source>
        <dbReference type="Proteomes" id="UP000324748"/>
    </source>
</evidence>
<evidence type="ECO:0000313" key="1">
    <source>
        <dbReference type="EMBL" id="KAA1087605.1"/>
    </source>
</evidence>